<dbReference type="RefSeq" id="WP_189449805.1">
    <property type="nucleotide sequence ID" value="NZ_BMXY01000003.1"/>
</dbReference>
<reference evidence="4" key="1">
    <citation type="journal article" date="2019" name="Int. J. Syst. Evol. Microbiol.">
        <title>The Global Catalogue of Microorganisms (GCM) 10K type strain sequencing project: providing services to taxonomists for standard genome sequencing and annotation.</title>
        <authorList>
            <consortium name="The Broad Institute Genomics Platform"/>
            <consortium name="The Broad Institute Genome Sequencing Center for Infectious Disease"/>
            <person name="Wu L."/>
            <person name="Ma J."/>
        </authorList>
    </citation>
    <scope>NUCLEOTIDE SEQUENCE [LARGE SCALE GENOMIC DNA]</scope>
    <source>
        <strain evidence="4">KCTC 22558</strain>
    </source>
</reference>
<feature type="compositionally biased region" description="Pro residues" evidence="1">
    <location>
        <begin position="58"/>
        <end position="68"/>
    </location>
</feature>
<dbReference type="PROSITE" id="PS51257">
    <property type="entry name" value="PROKAR_LIPOPROTEIN"/>
    <property type="match status" value="1"/>
</dbReference>
<comment type="caution">
    <text evidence="3">The sequence shown here is derived from an EMBL/GenBank/DDBJ whole genome shotgun (WGS) entry which is preliminary data.</text>
</comment>
<proteinExistence type="predicted"/>
<feature type="chain" id="PRO_5047284336" description="Secreted protein" evidence="2">
    <location>
        <begin position="25"/>
        <end position="154"/>
    </location>
</feature>
<accession>A0ABQ3C411</accession>
<dbReference type="EMBL" id="BMXY01000003">
    <property type="protein sequence ID" value="GGZ67089.1"/>
    <property type="molecule type" value="Genomic_DNA"/>
</dbReference>
<evidence type="ECO:0000256" key="1">
    <source>
        <dbReference type="SAM" id="MobiDB-lite"/>
    </source>
</evidence>
<evidence type="ECO:0000313" key="3">
    <source>
        <dbReference type="EMBL" id="GGZ67089.1"/>
    </source>
</evidence>
<evidence type="ECO:0000256" key="2">
    <source>
        <dbReference type="SAM" id="SignalP"/>
    </source>
</evidence>
<evidence type="ECO:0008006" key="5">
    <source>
        <dbReference type="Google" id="ProtNLM"/>
    </source>
</evidence>
<evidence type="ECO:0000313" key="4">
    <source>
        <dbReference type="Proteomes" id="UP000643403"/>
    </source>
</evidence>
<feature type="region of interest" description="Disordered" evidence="1">
    <location>
        <begin position="24"/>
        <end position="73"/>
    </location>
</feature>
<feature type="signal peptide" evidence="2">
    <location>
        <begin position="1"/>
        <end position="24"/>
    </location>
</feature>
<keyword evidence="2" id="KW-0732">Signal</keyword>
<name>A0ABQ3C411_9GAMM</name>
<dbReference type="Proteomes" id="UP000643403">
    <property type="component" value="Unassembled WGS sequence"/>
</dbReference>
<protein>
    <recommendedName>
        <fullName evidence="5">Secreted protein</fullName>
    </recommendedName>
</protein>
<organism evidence="3 4">
    <name type="scientific">Cognatilysobacter xinjiangensis</name>
    <dbReference type="NCBI Taxonomy" id="546892"/>
    <lineage>
        <taxon>Bacteria</taxon>
        <taxon>Pseudomonadati</taxon>
        <taxon>Pseudomonadota</taxon>
        <taxon>Gammaproteobacteria</taxon>
        <taxon>Lysobacterales</taxon>
        <taxon>Lysobacteraceae</taxon>
        <taxon>Cognatilysobacter</taxon>
    </lineage>
</organism>
<sequence>MRAFALVPLLALALMAGCARPTTSAETPLAPVATSGEAAPDATPPAKSDTGIPGRTEPAPPKSTPLPPERVDELPARVPKLVTSCATDADCVVKDVGSCCGTQPACVNKDSPVDPAAVQADCQARGTMSTCAFKPIDSCSCVAGACKANVMMTH</sequence>
<gene>
    <name evidence="3" type="ORF">GCM10008101_21580</name>
</gene>
<keyword evidence="4" id="KW-1185">Reference proteome</keyword>